<protein>
    <submittedName>
        <fullName evidence="1">Uncharacterized protein</fullName>
    </submittedName>
</protein>
<dbReference type="EMBL" id="JALIDZ010000001">
    <property type="protein sequence ID" value="MCT8970492.1"/>
    <property type="molecule type" value="Genomic_DNA"/>
</dbReference>
<evidence type="ECO:0000313" key="1">
    <source>
        <dbReference type="EMBL" id="MCT8970492.1"/>
    </source>
</evidence>
<organism evidence="1 2">
    <name type="scientific">Microbaculum marinisediminis</name>
    <dbReference type="NCBI Taxonomy" id="2931392"/>
    <lineage>
        <taxon>Bacteria</taxon>
        <taxon>Pseudomonadati</taxon>
        <taxon>Pseudomonadota</taxon>
        <taxon>Alphaproteobacteria</taxon>
        <taxon>Hyphomicrobiales</taxon>
        <taxon>Tepidamorphaceae</taxon>
        <taxon>Microbaculum</taxon>
    </lineage>
</organism>
<accession>A0AAW5QTF3</accession>
<dbReference type="Proteomes" id="UP001320898">
    <property type="component" value="Unassembled WGS sequence"/>
</dbReference>
<keyword evidence="2" id="KW-1185">Reference proteome</keyword>
<dbReference type="RefSeq" id="WP_261614059.1">
    <property type="nucleotide sequence ID" value="NZ_JALIDZ010000001.1"/>
</dbReference>
<proteinExistence type="predicted"/>
<comment type="caution">
    <text evidence="1">The sequence shown here is derived from an EMBL/GenBank/DDBJ whole genome shotgun (WGS) entry which is preliminary data.</text>
</comment>
<name>A0AAW5QTF3_9HYPH</name>
<dbReference type="AlphaFoldDB" id="A0AAW5QTF3"/>
<reference evidence="1 2" key="1">
    <citation type="submission" date="2022-04" db="EMBL/GenBank/DDBJ databases">
        <authorList>
            <person name="Ye Y.-Q."/>
            <person name="Du Z.-J."/>
        </authorList>
    </citation>
    <scope>NUCLEOTIDE SEQUENCE [LARGE SCALE GENOMIC DNA]</scope>
    <source>
        <strain evidence="1 2">A6E488</strain>
    </source>
</reference>
<gene>
    <name evidence="1" type="ORF">MUB46_01325</name>
</gene>
<sequence length="115" mass="12901">MFDMFRFRRLVPFAGLVMILAAILMGAAGAGAQETPAPLSEAELFGDVFVHPRDRFYMPGKAPSRAILESETVVQDVRGQVNRYEYSRGNSFIARETWQDDRGESQGRIGIGRKF</sequence>
<evidence type="ECO:0000313" key="2">
    <source>
        <dbReference type="Proteomes" id="UP001320898"/>
    </source>
</evidence>